<keyword evidence="2" id="KW-1133">Transmembrane helix</keyword>
<keyword evidence="2" id="KW-0812">Transmembrane</keyword>
<name>A0A7J7EJ99_DICBM</name>
<gene>
    <name evidence="3" type="ORF">HPG69_011524</name>
</gene>
<keyword evidence="2" id="KW-0472">Membrane</keyword>
<keyword evidence="4" id="KW-1185">Reference proteome</keyword>
<proteinExistence type="predicted"/>
<dbReference type="InterPro" id="IPR033269">
    <property type="entry name" value="Sit1"/>
</dbReference>
<dbReference type="PANTHER" id="PTHR15604">
    <property type="entry name" value="SIGNALING THRESHOLD-REGULATING TRANSMEMBRANE ADAPTER 1"/>
    <property type="match status" value="1"/>
</dbReference>
<dbReference type="GO" id="GO:0050863">
    <property type="term" value="P:regulation of T cell activation"/>
    <property type="evidence" value="ECO:0007669"/>
    <property type="project" value="InterPro"/>
</dbReference>
<dbReference type="PANTHER" id="PTHR15604:SF0">
    <property type="entry name" value="SIGNALING THRESHOLD-REGULATING TRANSMEMBRANE ADAPTER 1"/>
    <property type="match status" value="1"/>
</dbReference>
<feature type="region of interest" description="Disordered" evidence="1">
    <location>
        <begin position="317"/>
        <end position="352"/>
    </location>
</feature>
<reference evidence="3 4" key="1">
    <citation type="journal article" date="2020" name="Mol. Biol. Evol.">
        <title>Interspecific Gene Flow and the Evolution of Specialization in Black and White Rhinoceros.</title>
        <authorList>
            <person name="Moodley Y."/>
            <person name="Westbury M.V."/>
            <person name="Russo I.M."/>
            <person name="Gopalakrishnan S."/>
            <person name="Rakotoarivelo A."/>
            <person name="Olsen R.A."/>
            <person name="Prost S."/>
            <person name="Tunstall T."/>
            <person name="Ryder O.A."/>
            <person name="Dalen L."/>
            <person name="Bruford M.W."/>
        </authorList>
    </citation>
    <scope>NUCLEOTIDE SEQUENCE [LARGE SCALE GENOMIC DNA]</scope>
    <source>
        <strain evidence="3">SBR-YM</strain>
        <tissue evidence="3">Skin</tissue>
    </source>
</reference>
<dbReference type="GO" id="GO:0007165">
    <property type="term" value="P:signal transduction"/>
    <property type="evidence" value="ECO:0007669"/>
    <property type="project" value="InterPro"/>
</dbReference>
<evidence type="ECO:0000256" key="2">
    <source>
        <dbReference type="SAM" id="Phobius"/>
    </source>
</evidence>
<sequence length="380" mass="39699">MLMEEYILLHGTQSWREKLGILWQKGTSVTRPGFLVCWSCLMPLLPTSKFPWLHVHCGTVSSGLPLSSLAKEGKGPREGAEAWELQGGAGAGTGRCLCSFAHPSPPLSSPETSNFATTSIEDAELRGPGPGRGGSKGGCGSCQAINQADPSAQGSLLADSAPTSAVMNGGHNSTDLLVPGELGGARAGGRVTWPHVPPAGTWRVGLGSNTPHPLTSTGIPSVTQAWGLWALLGAVTLLLLISLAAHLSRWTSSQSRSQPGQGRSGGSVEEVPLYGNLHYLQTGRLSQEPGPNQQDPTPGGPARAAEEVMCYTSLQLRPLQGRTPSPGAPIKYSEVVLDSEPKPQASGPEPELYASVCAQTRRARASFPDQAYANSHPAPS</sequence>
<feature type="region of interest" description="Disordered" evidence="1">
    <location>
        <begin position="125"/>
        <end position="144"/>
    </location>
</feature>
<feature type="transmembrane region" description="Helical" evidence="2">
    <location>
        <begin position="226"/>
        <end position="247"/>
    </location>
</feature>
<evidence type="ECO:0000313" key="3">
    <source>
        <dbReference type="EMBL" id="KAF5915711.1"/>
    </source>
</evidence>
<dbReference type="EMBL" id="JACDTQ010002758">
    <property type="protein sequence ID" value="KAF5915711.1"/>
    <property type="molecule type" value="Genomic_DNA"/>
</dbReference>
<dbReference type="Proteomes" id="UP000551758">
    <property type="component" value="Unassembled WGS sequence"/>
</dbReference>
<dbReference type="GO" id="GO:0043029">
    <property type="term" value="P:T cell homeostasis"/>
    <property type="evidence" value="ECO:0007669"/>
    <property type="project" value="InterPro"/>
</dbReference>
<accession>A0A7J7EJ99</accession>
<protein>
    <recommendedName>
        <fullName evidence="5">Signaling threshold-regulating transmembrane adapter 1</fullName>
    </recommendedName>
</protein>
<evidence type="ECO:0000313" key="4">
    <source>
        <dbReference type="Proteomes" id="UP000551758"/>
    </source>
</evidence>
<dbReference type="AlphaFoldDB" id="A0A7J7EJ99"/>
<feature type="region of interest" description="Disordered" evidence="1">
    <location>
        <begin position="283"/>
        <end position="303"/>
    </location>
</feature>
<comment type="caution">
    <text evidence="3">The sequence shown here is derived from an EMBL/GenBank/DDBJ whole genome shotgun (WGS) entry which is preliminary data.</text>
</comment>
<evidence type="ECO:0008006" key="5">
    <source>
        <dbReference type="Google" id="ProtNLM"/>
    </source>
</evidence>
<feature type="compositionally biased region" description="Polar residues" evidence="1">
    <location>
        <begin position="283"/>
        <end position="296"/>
    </location>
</feature>
<dbReference type="GO" id="GO:0005886">
    <property type="term" value="C:plasma membrane"/>
    <property type="evidence" value="ECO:0007669"/>
    <property type="project" value="TreeGrafter"/>
</dbReference>
<feature type="compositionally biased region" description="Gly residues" evidence="1">
    <location>
        <begin position="128"/>
        <end position="140"/>
    </location>
</feature>
<organism evidence="3 4">
    <name type="scientific">Diceros bicornis minor</name>
    <name type="common">South-central black rhinoceros</name>
    <dbReference type="NCBI Taxonomy" id="77932"/>
    <lineage>
        <taxon>Eukaryota</taxon>
        <taxon>Metazoa</taxon>
        <taxon>Chordata</taxon>
        <taxon>Craniata</taxon>
        <taxon>Vertebrata</taxon>
        <taxon>Euteleostomi</taxon>
        <taxon>Mammalia</taxon>
        <taxon>Eutheria</taxon>
        <taxon>Laurasiatheria</taxon>
        <taxon>Perissodactyla</taxon>
        <taxon>Rhinocerotidae</taxon>
        <taxon>Diceros</taxon>
    </lineage>
</organism>
<evidence type="ECO:0000256" key="1">
    <source>
        <dbReference type="SAM" id="MobiDB-lite"/>
    </source>
</evidence>
<dbReference type="GO" id="GO:0019900">
    <property type="term" value="F:kinase binding"/>
    <property type="evidence" value="ECO:0007669"/>
    <property type="project" value="TreeGrafter"/>
</dbReference>